<comment type="subcellular location">
    <subcellularLocation>
        <location evidence="1">Cell membrane</location>
        <topology evidence="1">Multi-pass membrane protein</topology>
    </subcellularLocation>
</comment>
<feature type="domain" description="Ionotropic glutamate receptor L-glutamate and glycine-binding" evidence="14">
    <location>
        <begin position="11"/>
        <end position="71"/>
    </location>
</feature>
<dbReference type="AlphaFoldDB" id="A0A8X6HZ29"/>
<accession>A0A8X6HZ29</accession>
<dbReference type="Gene3D" id="3.40.190.10">
    <property type="entry name" value="Periplasmic binding protein-like II"/>
    <property type="match status" value="2"/>
</dbReference>
<dbReference type="InterPro" id="IPR019594">
    <property type="entry name" value="Glu/Gly-bd"/>
</dbReference>
<evidence type="ECO:0000256" key="13">
    <source>
        <dbReference type="SAM" id="Phobius"/>
    </source>
</evidence>
<evidence type="ECO:0000313" key="16">
    <source>
        <dbReference type="Proteomes" id="UP000887116"/>
    </source>
</evidence>
<keyword evidence="7" id="KW-0406">Ion transport</keyword>
<comment type="similarity">
    <text evidence="2">Belongs to the glutamate-gated ion channel (TC 1.A.10.1) family.</text>
</comment>
<keyword evidence="4" id="KW-1003">Cell membrane</keyword>
<evidence type="ECO:0000256" key="4">
    <source>
        <dbReference type="ARBA" id="ARBA00022475"/>
    </source>
</evidence>
<evidence type="ECO:0000256" key="1">
    <source>
        <dbReference type="ARBA" id="ARBA00004651"/>
    </source>
</evidence>
<dbReference type="Pfam" id="PF10613">
    <property type="entry name" value="Lig_chan-Glu_bd"/>
    <property type="match status" value="1"/>
</dbReference>
<keyword evidence="9 15" id="KW-0675">Receptor</keyword>
<feature type="transmembrane region" description="Helical" evidence="13">
    <location>
        <begin position="115"/>
        <end position="144"/>
    </location>
</feature>
<dbReference type="Proteomes" id="UP000887116">
    <property type="component" value="Unassembled WGS sequence"/>
</dbReference>
<evidence type="ECO:0000256" key="2">
    <source>
        <dbReference type="ARBA" id="ARBA00008685"/>
    </source>
</evidence>
<dbReference type="PANTHER" id="PTHR42643:SF24">
    <property type="entry name" value="IONOTROPIC RECEPTOR 60A"/>
    <property type="match status" value="1"/>
</dbReference>
<evidence type="ECO:0000256" key="3">
    <source>
        <dbReference type="ARBA" id="ARBA00022448"/>
    </source>
</evidence>
<keyword evidence="3" id="KW-0813">Transport</keyword>
<proteinExistence type="inferred from homology"/>
<keyword evidence="6 13" id="KW-1133">Transmembrane helix</keyword>
<dbReference type="SUPFAM" id="SSF53850">
    <property type="entry name" value="Periplasmic binding protein-like II"/>
    <property type="match status" value="1"/>
</dbReference>
<dbReference type="Pfam" id="PF00060">
    <property type="entry name" value="Lig_chan"/>
    <property type="match status" value="1"/>
</dbReference>
<keyword evidence="16" id="KW-1185">Reference proteome</keyword>
<feature type="transmembrane region" description="Helical" evidence="13">
    <location>
        <begin position="198"/>
        <end position="221"/>
    </location>
</feature>
<evidence type="ECO:0000256" key="11">
    <source>
        <dbReference type="ARBA" id="ARBA00023286"/>
    </source>
</evidence>
<evidence type="ECO:0000256" key="8">
    <source>
        <dbReference type="ARBA" id="ARBA00023136"/>
    </source>
</evidence>
<evidence type="ECO:0000256" key="9">
    <source>
        <dbReference type="ARBA" id="ARBA00023170"/>
    </source>
</evidence>
<evidence type="ECO:0000256" key="10">
    <source>
        <dbReference type="ARBA" id="ARBA00023180"/>
    </source>
</evidence>
<reference evidence="15" key="1">
    <citation type="submission" date="2020-07" db="EMBL/GenBank/DDBJ databases">
        <title>Multicomponent nature underlies the extraordinary mechanical properties of spider dragline silk.</title>
        <authorList>
            <person name="Kono N."/>
            <person name="Nakamura H."/>
            <person name="Mori M."/>
            <person name="Yoshida Y."/>
            <person name="Ohtoshi R."/>
            <person name="Malay A.D."/>
            <person name="Moran D.A.P."/>
            <person name="Tomita M."/>
            <person name="Numata K."/>
            <person name="Arakawa K."/>
        </authorList>
    </citation>
    <scope>NUCLEOTIDE SEQUENCE</scope>
</reference>
<dbReference type="GO" id="GO:0015276">
    <property type="term" value="F:ligand-gated monoatomic ion channel activity"/>
    <property type="evidence" value="ECO:0007669"/>
    <property type="project" value="InterPro"/>
</dbReference>
<dbReference type="EMBL" id="BMAO01000590">
    <property type="protein sequence ID" value="GFQ67875.1"/>
    <property type="molecule type" value="Genomic_DNA"/>
</dbReference>
<gene>
    <name evidence="15" type="primary">NCL1_12592</name>
    <name evidence="15" type="ORF">TNCT_637291</name>
</gene>
<name>A0A8X6HZ29_TRICU</name>
<dbReference type="InterPro" id="IPR001320">
    <property type="entry name" value="Iontro_rcpt_C"/>
</dbReference>
<dbReference type="GO" id="GO:0005886">
    <property type="term" value="C:plasma membrane"/>
    <property type="evidence" value="ECO:0007669"/>
    <property type="project" value="UniProtKB-SubCell"/>
</dbReference>
<dbReference type="InterPro" id="IPR052192">
    <property type="entry name" value="Insect_Ionotropic_Sensory_Rcpt"/>
</dbReference>
<evidence type="ECO:0000256" key="12">
    <source>
        <dbReference type="ARBA" id="ARBA00023303"/>
    </source>
</evidence>
<dbReference type="PANTHER" id="PTHR42643">
    <property type="entry name" value="IONOTROPIC RECEPTOR 20A-RELATED"/>
    <property type="match status" value="1"/>
</dbReference>
<evidence type="ECO:0000256" key="6">
    <source>
        <dbReference type="ARBA" id="ARBA00022989"/>
    </source>
</evidence>
<dbReference type="OrthoDB" id="6417008at2759"/>
<keyword evidence="11" id="KW-1071">Ligand-gated ion channel</keyword>
<dbReference type="GO" id="GO:0050906">
    <property type="term" value="P:detection of stimulus involved in sensory perception"/>
    <property type="evidence" value="ECO:0007669"/>
    <property type="project" value="UniProtKB-ARBA"/>
</dbReference>
<evidence type="ECO:0000259" key="14">
    <source>
        <dbReference type="SMART" id="SM00918"/>
    </source>
</evidence>
<evidence type="ECO:0000256" key="7">
    <source>
        <dbReference type="ARBA" id="ARBA00023065"/>
    </source>
</evidence>
<evidence type="ECO:0000313" key="15">
    <source>
        <dbReference type="EMBL" id="GFQ67875.1"/>
    </source>
</evidence>
<evidence type="ECO:0000256" key="5">
    <source>
        <dbReference type="ARBA" id="ARBA00022692"/>
    </source>
</evidence>
<keyword evidence="10" id="KW-0325">Glycoprotein</keyword>
<keyword evidence="12" id="KW-0407">Ion channel</keyword>
<keyword evidence="8 13" id="KW-0472">Membrane</keyword>
<protein>
    <submittedName>
        <fullName evidence="15">Glutamate receptor</fullName>
    </submittedName>
</protein>
<keyword evidence="5 13" id="KW-0812">Transmembrane</keyword>
<dbReference type="SMART" id="SM00918">
    <property type="entry name" value="Lig_chan-Glu_bd"/>
    <property type="match status" value="1"/>
</dbReference>
<comment type="caution">
    <text evidence="15">The sequence shown here is derived from an EMBL/GenBank/DDBJ whole genome shotgun (WGS) entry which is preliminary data.</text>
</comment>
<sequence>MNITFLTQWVPLIEIITTNGTKTLRGVAADFYEGMKAFMNFDYVGVAQPDNTYGAKNPDGTWTGMIGTMLRNETDISGPYFIDRDRSLAVEFAVPLTFSQLTLVSGLIPSNRDPFLILGLFSLTVWLVLIFTTFLVSGTATLIYQVLPAKEKRKIPETFSRYFWGYQSSLVGKDFGGNDRWFLKHVWSSTSFRLLQSIWFTTGTLVLMYTYQGAIISAFAADRLKPKISTIEELLADTKIQFSTFKNSYPMAFFSRLTNTKYEPLWLRLKNNLVTPPDKGVVPTWLDRVEEGKTIFIADTLWMKNLIGERFMKTGKCNVRAIDIDLGAAYIAFAFRKELKNERVFRNFNKGLRRFNEGNLAQHRYITSTLYYDICTGASIPITDPLNLTDLAGAFILLGVGIGAAITFFAVEFSMTLKRNRKRSRK</sequence>
<organism evidence="15 16">
    <name type="scientific">Trichonephila clavata</name>
    <name type="common">Joro spider</name>
    <name type="synonym">Nephila clavata</name>
    <dbReference type="NCBI Taxonomy" id="2740835"/>
    <lineage>
        <taxon>Eukaryota</taxon>
        <taxon>Metazoa</taxon>
        <taxon>Ecdysozoa</taxon>
        <taxon>Arthropoda</taxon>
        <taxon>Chelicerata</taxon>
        <taxon>Arachnida</taxon>
        <taxon>Araneae</taxon>
        <taxon>Araneomorphae</taxon>
        <taxon>Entelegynae</taxon>
        <taxon>Araneoidea</taxon>
        <taxon>Nephilidae</taxon>
        <taxon>Trichonephila</taxon>
    </lineage>
</organism>
<feature type="transmembrane region" description="Helical" evidence="13">
    <location>
        <begin position="391"/>
        <end position="417"/>
    </location>
</feature>